<name>A0A1A9AP56_PLAOA</name>
<dbReference type="AlphaFoldDB" id="A0A1A9AP56"/>
<evidence type="ECO:0008006" key="4">
    <source>
        <dbReference type="Google" id="ProtNLM"/>
    </source>
</evidence>
<dbReference type="EMBL" id="FLRD01001892">
    <property type="protein sequence ID" value="SBT58456.1"/>
    <property type="molecule type" value="Genomic_DNA"/>
</dbReference>
<protein>
    <recommendedName>
        <fullName evidence="4">PIR Superfamily Protein</fullName>
    </recommendedName>
</protein>
<accession>A0A1A9AP56</accession>
<gene>
    <name evidence="2" type="ORF">POVWA1_087770</name>
</gene>
<dbReference type="Proteomes" id="UP000078555">
    <property type="component" value="Unassembled WGS sequence"/>
</dbReference>
<sequence>MHEDLCKEIHKIVNKNKEIIFRYVDQNGKTKLNTEWRSQRNGFLNNLFEEDGFINMCYPSKEKGKPNLQKLKLKHIKFCKEKDERLLALGKNPEYNDCRQYNVWINERTTSFTREFLKNVSDSNIQTVKKYFITKAHPKGYDPRDTYRNSKLNCEIYNPKSRSYQQIPVENTPTNSLHPPIVPDLDQKSRGKGGSSIPSGDAGTEKKKSHVNIHPKTQPPASNSLISSPSNAKFHLQNNIFLTVHSKFM</sequence>
<organism evidence="2 3">
    <name type="scientific">Plasmodium ovale wallikeri</name>
    <dbReference type="NCBI Taxonomy" id="864142"/>
    <lineage>
        <taxon>Eukaryota</taxon>
        <taxon>Sar</taxon>
        <taxon>Alveolata</taxon>
        <taxon>Apicomplexa</taxon>
        <taxon>Aconoidasida</taxon>
        <taxon>Haemosporida</taxon>
        <taxon>Plasmodiidae</taxon>
        <taxon>Plasmodium</taxon>
        <taxon>Plasmodium (Plasmodium)</taxon>
    </lineage>
</organism>
<evidence type="ECO:0000313" key="2">
    <source>
        <dbReference type="EMBL" id="SBT58456.1"/>
    </source>
</evidence>
<proteinExistence type="predicted"/>
<evidence type="ECO:0000313" key="3">
    <source>
        <dbReference type="Proteomes" id="UP000078555"/>
    </source>
</evidence>
<keyword evidence="3" id="KW-1185">Reference proteome</keyword>
<feature type="region of interest" description="Disordered" evidence="1">
    <location>
        <begin position="169"/>
        <end position="229"/>
    </location>
</feature>
<evidence type="ECO:0000256" key="1">
    <source>
        <dbReference type="SAM" id="MobiDB-lite"/>
    </source>
</evidence>
<feature type="compositionally biased region" description="Polar residues" evidence="1">
    <location>
        <begin position="219"/>
        <end position="229"/>
    </location>
</feature>
<reference evidence="3" key="1">
    <citation type="submission" date="2016-05" db="EMBL/GenBank/DDBJ databases">
        <authorList>
            <person name="Naeem R."/>
        </authorList>
    </citation>
    <scope>NUCLEOTIDE SEQUENCE [LARGE SCALE GENOMIC DNA]</scope>
</reference>